<accession>A0AAV4MXH2</accession>
<dbReference type="Proteomes" id="UP001054945">
    <property type="component" value="Unassembled WGS sequence"/>
</dbReference>
<feature type="domain" description="UHRF1 tandem tudor" evidence="2">
    <location>
        <begin position="99"/>
        <end position="185"/>
    </location>
</feature>
<organism evidence="3 4">
    <name type="scientific">Caerostris extrusa</name>
    <name type="common">Bark spider</name>
    <name type="synonym">Caerostris bankana</name>
    <dbReference type="NCBI Taxonomy" id="172846"/>
    <lineage>
        <taxon>Eukaryota</taxon>
        <taxon>Metazoa</taxon>
        <taxon>Ecdysozoa</taxon>
        <taxon>Arthropoda</taxon>
        <taxon>Chelicerata</taxon>
        <taxon>Arachnida</taxon>
        <taxon>Araneae</taxon>
        <taxon>Araneomorphae</taxon>
        <taxon>Entelegynae</taxon>
        <taxon>Araneoidea</taxon>
        <taxon>Araneidae</taxon>
        <taxon>Caerostris</taxon>
    </lineage>
</organism>
<keyword evidence="1" id="KW-1133">Transmembrane helix</keyword>
<reference evidence="3 4" key="1">
    <citation type="submission" date="2021-06" db="EMBL/GenBank/DDBJ databases">
        <title>Caerostris extrusa draft genome.</title>
        <authorList>
            <person name="Kono N."/>
            <person name="Arakawa K."/>
        </authorList>
    </citation>
    <scope>NUCLEOTIDE SEQUENCE [LARGE SCALE GENOMIC DNA]</scope>
</reference>
<dbReference type="CDD" id="cd20387">
    <property type="entry name" value="Tudor_UHRF_rpt1"/>
    <property type="match status" value="1"/>
</dbReference>
<dbReference type="GO" id="GO:0016567">
    <property type="term" value="P:protein ubiquitination"/>
    <property type="evidence" value="ECO:0007669"/>
    <property type="project" value="TreeGrafter"/>
</dbReference>
<keyword evidence="1" id="KW-0812">Transmembrane</keyword>
<dbReference type="InterPro" id="IPR014722">
    <property type="entry name" value="Rib_uL2_dom2"/>
</dbReference>
<dbReference type="AlphaFoldDB" id="A0AAV4MXH2"/>
<dbReference type="PANTHER" id="PTHR14140">
    <property type="entry name" value="E3 UBIQUITIN-PROTEIN LIGASE UHRF-RELATED"/>
    <property type="match status" value="1"/>
</dbReference>
<dbReference type="GO" id="GO:0061630">
    <property type="term" value="F:ubiquitin protein ligase activity"/>
    <property type="evidence" value="ECO:0007669"/>
    <property type="project" value="TreeGrafter"/>
</dbReference>
<dbReference type="SUPFAM" id="SSF88697">
    <property type="entry name" value="PUA domain-like"/>
    <property type="match status" value="1"/>
</dbReference>
<evidence type="ECO:0000313" key="4">
    <source>
        <dbReference type="Proteomes" id="UP001054945"/>
    </source>
</evidence>
<protein>
    <submittedName>
        <fullName evidence="3">E3 ubiquitin-protein ligase UHRF1</fullName>
    </submittedName>
</protein>
<feature type="transmembrane region" description="Helical" evidence="1">
    <location>
        <begin position="369"/>
        <end position="390"/>
    </location>
</feature>
<dbReference type="Pfam" id="PF12148">
    <property type="entry name" value="TTD"/>
    <property type="match status" value="1"/>
</dbReference>
<keyword evidence="4" id="KW-1185">Reference proteome</keyword>
<keyword evidence="1" id="KW-0472">Membrane</keyword>
<dbReference type="Gene3D" id="2.30.30.30">
    <property type="match status" value="1"/>
</dbReference>
<dbReference type="EMBL" id="BPLR01020300">
    <property type="protein sequence ID" value="GIX77139.1"/>
    <property type="molecule type" value="Genomic_DNA"/>
</dbReference>
<name>A0AAV4MXH2_CAEEX</name>
<dbReference type="InterPro" id="IPR015947">
    <property type="entry name" value="PUA-like_sf"/>
</dbReference>
<dbReference type="GO" id="GO:0044027">
    <property type="term" value="P:negative regulation of gene expression via chromosomal CpG island methylation"/>
    <property type="evidence" value="ECO:0007669"/>
    <property type="project" value="TreeGrafter"/>
</dbReference>
<gene>
    <name evidence="3" type="primary">uhrf1</name>
    <name evidence="3" type="ORF">CEXT_342161</name>
</gene>
<comment type="caution">
    <text evidence="3">The sequence shown here is derived from an EMBL/GenBank/DDBJ whole genome shotgun (WGS) entry which is preliminary data.</text>
</comment>
<dbReference type="Gene3D" id="2.30.30.140">
    <property type="match status" value="1"/>
</dbReference>
<dbReference type="InterPro" id="IPR036987">
    <property type="entry name" value="SRA-YDG_sf"/>
</dbReference>
<dbReference type="InterPro" id="IPR021991">
    <property type="entry name" value="TTD_dom"/>
</dbReference>
<evidence type="ECO:0000256" key="1">
    <source>
        <dbReference type="SAM" id="Phobius"/>
    </source>
</evidence>
<sequence>MFTSKDGILPKGWKIKILPANFARFCFLPSSVYNQINTAVLVHVDHIWIIFILHLHKPFKFQQCGSGKQLEDAVSKKVNKENKGEPLKNVISENHSDSKFFKIGNLVDAIDLIYGAWFEAKIIDIKAASTKDKHVLKQANEQVAKEKAPISDEEGLIYKVVYEDYEDCEEPADLSFHQIRPRARKGFWYDCCVTKLKKDRSTKEFIGTIFVGIGDRKQENCKIIFLDEIFAIEKTVALMDAKSGSGNSPIVPRGKMTNCTHCKDMPNRKCKVCGCHICGEDDWYCPDCKNDETEVVRAGEKLKASKKKARMASANSSTTRDWGKGMACAGRTKECTIVPPNHFGPIPGVEVGTMWKFRVQVSESGVHRLLMLLAFMVVKVTGLIPLYYLVDMRMIWY</sequence>
<dbReference type="InterPro" id="IPR045134">
    <property type="entry name" value="UHRF1/2-like"/>
</dbReference>
<dbReference type="PANTHER" id="PTHR14140:SF45">
    <property type="entry name" value="RING-TYPE E3 UBIQUITIN TRANSFERASE"/>
    <property type="match status" value="1"/>
</dbReference>
<evidence type="ECO:0000313" key="3">
    <source>
        <dbReference type="EMBL" id="GIX77139.1"/>
    </source>
</evidence>
<dbReference type="Gene3D" id="2.30.280.10">
    <property type="entry name" value="SRA-YDG"/>
    <property type="match status" value="1"/>
</dbReference>
<evidence type="ECO:0000259" key="2">
    <source>
        <dbReference type="Pfam" id="PF12148"/>
    </source>
</evidence>
<proteinExistence type="predicted"/>